<keyword evidence="7" id="KW-1133">Transmembrane helix</keyword>
<dbReference type="PIRSF" id="PIRSF005785">
    <property type="entry name" value="Zn-prot_arch"/>
    <property type="match status" value="1"/>
</dbReference>
<comment type="caution">
    <text evidence="8">The sequence shown here is derived from an EMBL/GenBank/DDBJ whole genome shotgun (WGS) entry which is preliminary data.</text>
</comment>
<dbReference type="SUPFAM" id="SSF55486">
    <property type="entry name" value="Metalloproteases ('zincins'), catalytic domain"/>
    <property type="match status" value="1"/>
</dbReference>
<dbReference type="EMBL" id="DQTV01000015">
    <property type="protein sequence ID" value="HIP56560.1"/>
    <property type="molecule type" value="Genomic_DNA"/>
</dbReference>
<evidence type="ECO:0000313" key="8">
    <source>
        <dbReference type="EMBL" id="HIP56560.1"/>
    </source>
</evidence>
<protein>
    <submittedName>
        <fullName evidence="8">Archemetzincin</fullName>
    </submittedName>
</protein>
<dbReference type="GO" id="GO:0008270">
    <property type="term" value="F:zinc ion binding"/>
    <property type="evidence" value="ECO:0007669"/>
    <property type="project" value="InterPro"/>
</dbReference>
<dbReference type="PANTHER" id="PTHR15910:SF1">
    <property type="entry name" value="ARCHAEMETZINCIN-2"/>
    <property type="match status" value="1"/>
</dbReference>
<gene>
    <name evidence="8" type="ORF">EYH02_00595</name>
</gene>
<dbReference type="CDD" id="cd11375">
    <property type="entry name" value="Peptidase_M54"/>
    <property type="match status" value="1"/>
</dbReference>
<dbReference type="GO" id="GO:0008237">
    <property type="term" value="F:metallopeptidase activity"/>
    <property type="evidence" value="ECO:0007669"/>
    <property type="project" value="UniProtKB-KW"/>
</dbReference>
<comment type="cofactor">
    <cofactor evidence="1">
        <name>Zn(2+)</name>
        <dbReference type="ChEBI" id="CHEBI:29105"/>
    </cofactor>
</comment>
<dbReference type="InterPro" id="IPR024079">
    <property type="entry name" value="MetalloPept_cat_dom_sf"/>
</dbReference>
<sequence>MVSYYLKLITIGDVGDVVEEVKEAAKCMNLNVVSMLRASAPSNAFDSVRQQYLADRLLEHIARLYRESLNEVLLLVADVDAYVHGLNFVFGIALPYLGAAAVFLPRLRYFADQDRFRRRIRKEVLHELGHVFGLEHCMTPGCVMNFSNSVFDVDAKMDAFCHRCVKMLQRSGVKVDVRCILSL</sequence>
<keyword evidence="5" id="KW-0862">Zinc</keyword>
<organism evidence="8 9">
    <name type="scientific">Ignisphaera aggregans</name>
    <dbReference type="NCBI Taxonomy" id="334771"/>
    <lineage>
        <taxon>Archaea</taxon>
        <taxon>Thermoproteota</taxon>
        <taxon>Thermoprotei</taxon>
        <taxon>Desulfurococcales</taxon>
        <taxon>Desulfurococcaceae</taxon>
        <taxon>Ignisphaera</taxon>
    </lineage>
</organism>
<dbReference type="Proteomes" id="UP000605805">
    <property type="component" value="Unassembled WGS sequence"/>
</dbReference>
<evidence type="ECO:0000256" key="4">
    <source>
        <dbReference type="ARBA" id="ARBA00022801"/>
    </source>
</evidence>
<keyword evidence="4" id="KW-0378">Hydrolase</keyword>
<keyword evidence="7" id="KW-0812">Transmembrane</keyword>
<evidence type="ECO:0000256" key="5">
    <source>
        <dbReference type="ARBA" id="ARBA00022833"/>
    </source>
</evidence>
<dbReference type="InterPro" id="IPR012962">
    <property type="entry name" value="Pept_M54_archaemetzincn"/>
</dbReference>
<evidence type="ECO:0000256" key="7">
    <source>
        <dbReference type="SAM" id="Phobius"/>
    </source>
</evidence>
<evidence type="ECO:0000256" key="2">
    <source>
        <dbReference type="ARBA" id="ARBA00022670"/>
    </source>
</evidence>
<proteinExistence type="predicted"/>
<evidence type="ECO:0000256" key="1">
    <source>
        <dbReference type="ARBA" id="ARBA00001947"/>
    </source>
</evidence>
<dbReference type="AlphaFoldDB" id="A0A833DUK6"/>
<evidence type="ECO:0000256" key="3">
    <source>
        <dbReference type="ARBA" id="ARBA00022723"/>
    </source>
</evidence>
<dbReference type="PANTHER" id="PTHR15910">
    <property type="entry name" value="ARCHAEMETZINCIN"/>
    <property type="match status" value="1"/>
</dbReference>
<accession>A0A833DUK6</accession>
<dbReference type="Gene3D" id="3.40.390.10">
    <property type="entry name" value="Collagenase (Catalytic Domain)"/>
    <property type="match status" value="1"/>
</dbReference>
<dbReference type="NCBIfam" id="NF033823">
    <property type="entry name" value="archmetzin"/>
    <property type="match status" value="1"/>
</dbReference>
<keyword evidence="7" id="KW-0472">Membrane</keyword>
<keyword evidence="6" id="KW-0482">Metalloprotease</keyword>
<name>A0A833DUK6_9CREN</name>
<dbReference type="GO" id="GO:0006508">
    <property type="term" value="P:proteolysis"/>
    <property type="evidence" value="ECO:0007669"/>
    <property type="project" value="UniProtKB-KW"/>
</dbReference>
<evidence type="ECO:0000313" key="9">
    <source>
        <dbReference type="Proteomes" id="UP000605805"/>
    </source>
</evidence>
<dbReference type="InterPro" id="IPR012091">
    <property type="entry name" value="Pept_M54_archaemetzncn_arc/bac"/>
</dbReference>
<dbReference type="Pfam" id="PF07998">
    <property type="entry name" value="Peptidase_M54"/>
    <property type="match status" value="1"/>
</dbReference>
<feature type="transmembrane region" description="Helical" evidence="7">
    <location>
        <begin position="88"/>
        <end position="111"/>
    </location>
</feature>
<reference evidence="8" key="1">
    <citation type="journal article" date="2020" name="ISME J.">
        <title>Gammaproteobacteria mediating utilization of methyl-, sulfur- and petroleum organic compounds in deep ocean hydrothermal plumes.</title>
        <authorList>
            <person name="Zhou Z."/>
            <person name="Liu Y."/>
            <person name="Pan J."/>
            <person name="Cron B.R."/>
            <person name="Toner B.M."/>
            <person name="Anantharaman K."/>
            <person name="Breier J.A."/>
            <person name="Dick G.J."/>
            <person name="Li M."/>
        </authorList>
    </citation>
    <scope>NUCLEOTIDE SEQUENCE</scope>
    <source>
        <strain evidence="8">SZUA-1435</strain>
    </source>
</reference>
<evidence type="ECO:0000256" key="6">
    <source>
        <dbReference type="ARBA" id="ARBA00023049"/>
    </source>
</evidence>
<keyword evidence="3" id="KW-0479">Metal-binding</keyword>
<keyword evidence="2" id="KW-0645">Protease</keyword>